<accession>A0ABP4P6P4</accession>
<feature type="transmembrane region" description="Helical" evidence="7">
    <location>
        <begin position="142"/>
        <end position="162"/>
    </location>
</feature>
<keyword evidence="5 7" id="KW-1133">Transmembrane helix</keyword>
<evidence type="ECO:0000313" key="10">
    <source>
        <dbReference type="Proteomes" id="UP001501705"/>
    </source>
</evidence>
<name>A0ABP4P6P4_9ACTN</name>
<gene>
    <name evidence="9" type="ORF">GCM10009804_30220</name>
</gene>
<feature type="transmembrane region" description="Helical" evidence="7">
    <location>
        <begin position="12"/>
        <end position="32"/>
    </location>
</feature>
<comment type="subcellular location">
    <subcellularLocation>
        <location evidence="1 7">Cell membrane</location>
        <topology evidence="1 7">Multi-pass membrane protein</topology>
    </subcellularLocation>
</comment>
<dbReference type="InterPro" id="IPR035906">
    <property type="entry name" value="MetI-like_sf"/>
</dbReference>
<keyword evidence="6 7" id="KW-0472">Membrane</keyword>
<evidence type="ECO:0000256" key="7">
    <source>
        <dbReference type="RuleBase" id="RU363032"/>
    </source>
</evidence>
<dbReference type="Pfam" id="PF00528">
    <property type="entry name" value="BPD_transp_1"/>
    <property type="match status" value="1"/>
</dbReference>
<keyword evidence="3" id="KW-1003">Cell membrane</keyword>
<reference evidence="10" key="1">
    <citation type="journal article" date="2019" name="Int. J. Syst. Evol. Microbiol.">
        <title>The Global Catalogue of Microorganisms (GCM) 10K type strain sequencing project: providing services to taxonomists for standard genome sequencing and annotation.</title>
        <authorList>
            <consortium name="The Broad Institute Genomics Platform"/>
            <consortium name="The Broad Institute Genome Sequencing Center for Infectious Disease"/>
            <person name="Wu L."/>
            <person name="Ma J."/>
        </authorList>
    </citation>
    <scope>NUCLEOTIDE SEQUENCE [LARGE SCALE GENOMIC DNA]</scope>
    <source>
        <strain evidence="10">JCM 15572</strain>
    </source>
</reference>
<dbReference type="EMBL" id="BAAAPH010000008">
    <property type="protein sequence ID" value="GAA1571824.1"/>
    <property type="molecule type" value="Genomic_DNA"/>
</dbReference>
<evidence type="ECO:0000256" key="1">
    <source>
        <dbReference type="ARBA" id="ARBA00004651"/>
    </source>
</evidence>
<dbReference type="PROSITE" id="PS50928">
    <property type="entry name" value="ABC_TM1"/>
    <property type="match status" value="1"/>
</dbReference>
<protein>
    <submittedName>
        <fullName evidence="9">Carbohydrate ABC transporter permease</fullName>
    </submittedName>
</protein>
<dbReference type="PANTHER" id="PTHR32243:SF18">
    <property type="entry name" value="INNER MEMBRANE ABC TRANSPORTER PERMEASE PROTEIN YCJP"/>
    <property type="match status" value="1"/>
</dbReference>
<comment type="similarity">
    <text evidence="7">Belongs to the binding-protein-dependent transport system permease family.</text>
</comment>
<comment type="caution">
    <text evidence="9">The sequence shown here is derived from an EMBL/GenBank/DDBJ whole genome shotgun (WGS) entry which is preliminary data.</text>
</comment>
<evidence type="ECO:0000256" key="5">
    <source>
        <dbReference type="ARBA" id="ARBA00022989"/>
    </source>
</evidence>
<keyword evidence="10" id="KW-1185">Reference proteome</keyword>
<feature type="transmembrane region" description="Helical" evidence="7">
    <location>
        <begin position="70"/>
        <end position="94"/>
    </location>
</feature>
<evidence type="ECO:0000256" key="6">
    <source>
        <dbReference type="ARBA" id="ARBA00023136"/>
    </source>
</evidence>
<keyword evidence="4 7" id="KW-0812">Transmembrane</keyword>
<sequence>MTTQRRLGRLGLYGGMLVALVVFVGPFLYAVLSSLKQPSELNGVVKSFLPGTLYTENYTNLFRTSNFPVYLVNSLVVAVVTTALSLLIAILAGYALARFKFAGNRLLLLSVVNMQMFPAVLMAVPLYKILRELDMLNSRTGLTIVYVTLALPFCIWMMRNYFLTVPIEVEEAALIDGCNMFTALWRVALPPALPGAAAAGAFCVVNVWDEFLYANTFIDSDENRTLSVGLNSLIGQYTTDWGQLLAGGVVMTIPVVIIFAFLQRYLTQIAGGGVKG</sequence>
<dbReference type="CDD" id="cd06261">
    <property type="entry name" value="TM_PBP2"/>
    <property type="match status" value="1"/>
</dbReference>
<dbReference type="Gene3D" id="1.10.3720.10">
    <property type="entry name" value="MetI-like"/>
    <property type="match status" value="1"/>
</dbReference>
<feature type="transmembrane region" description="Helical" evidence="7">
    <location>
        <begin position="183"/>
        <end position="208"/>
    </location>
</feature>
<dbReference type="RefSeq" id="WP_344234121.1">
    <property type="nucleotide sequence ID" value="NZ_BAAAPH010000008.1"/>
</dbReference>
<evidence type="ECO:0000313" key="9">
    <source>
        <dbReference type="EMBL" id="GAA1571824.1"/>
    </source>
</evidence>
<evidence type="ECO:0000259" key="8">
    <source>
        <dbReference type="PROSITE" id="PS50928"/>
    </source>
</evidence>
<dbReference type="PANTHER" id="PTHR32243">
    <property type="entry name" value="MALTOSE TRANSPORT SYSTEM PERMEASE-RELATED"/>
    <property type="match status" value="1"/>
</dbReference>
<dbReference type="Proteomes" id="UP001501705">
    <property type="component" value="Unassembled WGS sequence"/>
</dbReference>
<evidence type="ECO:0000256" key="3">
    <source>
        <dbReference type="ARBA" id="ARBA00022475"/>
    </source>
</evidence>
<feature type="transmembrane region" description="Helical" evidence="7">
    <location>
        <begin position="241"/>
        <end position="262"/>
    </location>
</feature>
<feature type="domain" description="ABC transmembrane type-1" evidence="8">
    <location>
        <begin position="71"/>
        <end position="262"/>
    </location>
</feature>
<feature type="transmembrane region" description="Helical" evidence="7">
    <location>
        <begin position="106"/>
        <end position="130"/>
    </location>
</feature>
<keyword evidence="2 7" id="KW-0813">Transport</keyword>
<proteinExistence type="inferred from homology"/>
<dbReference type="InterPro" id="IPR050901">
    <property type="entry name" value="BP-dep_ABC_trans_perm"/>
</dbReference>
<dbReference type="InterPro" id="IPR000515">
    <property type="entry name" value="MetI-like"/>
</dbReference>
<evidence type="ECO:0000256" key="4">
    <source>
        <dbReference type="ARBA" id="ARBA00022692"/>
    </source>
</evidence>
<organism evidence="9 10">
    <name type="scientific">Kribbella hippodromi</name>
    <dbReference type="NCBI Taxonomy" id="434347"/>
    <lineage>
        <taxon>Bacteria</taxon>
        <taxon>Bacillati</taxon>
        <taxon>Actinomycetota</taxon>
        <taxon>Actinomycetes</taxon>
        <taxon>Propionibacteriales</taxon>
        <taxon>Kribbellaceae</taxon>
        <taxon>Kribbella</taxon>
    </lineage>
</organism>
<dbReference type="SUPFAM" id="SSF161098">
    <property type="entry name" value="MetI-like"/>
    <property type="match status" value="1"/>
</dbReference>
<evidence type="ECO:0000256" key="2">
    <source>
        <dbReference type="ARBA" id="ARBA00022448"/>
    </source>
</evidence>